<feature type="non-terminal residue" evidence="1">
    <location>
        <position position="1"/>
    </location>
</feature>
<gene>
    <name evidence="1" type="ORF">PAXRUDRAFT_103824</name>
</gene>
<dbReference type="OrthoDB" id="2641813at2759"/>
<dbReference type="EMBL" id="KN826380">
    <property type="protein sequence ID" value="KIK79096.1"/>
    <property type="molecule type" value="Genomic_DNA"/>
</dbReference>
<reference evidence="2" key="2">
    <citation type="submission" date="2015-01" db="EMBL/GenBank/DDBJ databases">
        <title>Evolutionary Origins and Diversification of the Mycorrhizal Mutualists.</title>
        <authorList>
            <consortium name="DOE Joint Genome Institute"/>
            <consortium name="Mycorrhizal Genomics Consortium"/>
            <person name="Kohler A."/>
            <person name="Kuo A."/>
            <person name="Nagy L.G."/>
            <person name="Floudas D."/>
            <person name="Copeland A."/>
            <person name="Barry K.W."/>
            <person name="Cichocki N."/>
            <person name="Veneault-Fourrey C."/>
            <person name="LaButti K."/>
            <person name="Lindquist E.A."/>
            <person name="Lipzen A."/>
            <person name="Lundell T."/>
            <person name="Morin E."/>
            <person name="Murat C."/>
            <person name="Riley R."/>
            <person name="Ohm R."/>
            <person name="Sun H."/>
            <person name="Tunlid A."/>
            <person name="Henrissat B."/>
            <person name="Grigoriev I.V."/>
            <person name="Hibbett D.S."/>
            <person name="Martin F."/>
        </authorList>
    </citation>
    <scope>NUCLEOTIDE SEQUENCE [LARGE SCALE GENOMIC DNA]</scope>
    <source>
        <strain evidence="2">Ve08.2h10</strain>
    </source>
</reference>
<name>A0A0D0D623_9AGAM</name>
<evidence type="ECO:0000313" key="1">
    <source>
        <dbReference type="EMBL" id="KIK79096.1"/>
    </source>
</evidence>
<dbReference type="HOGENOM" id="CLU_018552_15_0_1"/>
<keyword evidence="2" id="KW-1185">Reference proteome</keyword>
<dbReference type="AlphaFoldDB" id="A0A0D0D623"/>
<reference evidence="1 2" key="1">
    <citation type="submission" date="2014-04" db="EMBL/GenBank/DDBJ databases">
        <authorList>
            <consortium name="DOE Joint Genome Institute"/>
            <person name="Kuo A."/>
            <person name="Kohler A."/>
            <person name="Jargeat P."/>
            <person name="Nagy L.G."/>
            <person name="Floudas D."/>
            <person name="Copeland A."/>
            <person name="Barry K.W."/>
            <person name="Cichocki N."/>
            <person name="Veneault-Fourrey C."/>
            <person name="LaButti K."/>
            <person name="Lindquist E.A."/>
            <person name="Lipzen A."/>
            <person name="Lundell T."/>
            <person name="Morin E."/>
            <person name="Murat C."/>
            <person name="Sun H."/>
            <person name="Tunlid A."/>
            <person name="Henrissat B."/>
            <person name="Grigoriev I.V."/>
            <person name="Hibbett D.S."/>
            <person name="Martin F."/>
            <person name="Nordberg H.P."/>
            <person name="Cantor M.N."/>
            <person name="Hua S.X."/>
        </authorList>
    </citation>
    <scope>NUCLEOTIDE SEQUENCE [LARGE SCALE GENOMIC DNA]</scope>
    <source>
        <strain evidence="1 2">Ve08.2h10</strain>
    </source>
</reference>
<evidence type="ECO:0000313" key="2">
    <source>
        <dbReference type="Proteomes" id="UP000054538"/>
    </source>
</evidence>
<dbReference type="InParanoid" id="A0A0D0D623"/>
<sequence>SDHPIFQNHSNNKQLPIAIQFSIFLSHVGHYGNTCSPEDISQWAGVSVGMVINCTHHVMVAILNQHDQYIYMPSSHSRDMR</sequence>
<organism evidence="1 2">
    <name type="scientific">Paxillus rubicundulus Ve08.2h10</name>
    <dbReference type="NCBI Taxonomy" id="930991"/>
    <lineage>
        <taxon>Eukaryota</taxon>
        <taxon>Fungi</taxon>
        <taxon>Dikarya</taxon>
        <taxon>Basidiomycota</taxon>
        <taxon>Agaricomycotina</taxon>
        <taxon>Agaricomycetes</taxon>
        <taxon>Agaricomycetidae</taxon>
        <taxon>Boletales</taxon>
        <taxon>Paxilineae</taxon>
        <taxon>Paxillaceae</taxon>
        <taxon>Paxillus</taxon>
    </lineage>
</organism>
<proteinExistence type="predicted"/>
<accession>A0A0D0D623</accession>
<dbReference type="Proteomes" id="UP000054538">
    <property type="component" value="Unassembled WGS sequence"/>
</dbReference>
<protein>
    <submittedName>
        <fullName evidence="1">Uncharacterized protein</fullName>
    </submittedName>
</protein>
<feature type="non-terminal residue" evidence="1">
    <location>
        <position position="81"/>
    </location>
</feature>